<reference evidence="2" key="1">
    <citation type="submission" date="2015-11" db="EMBL/GenBank/DDBJ databases">
        <title>De novo transcriptome assembly of four potential Pierce s Disease insect vectors from Arizona vineyards.</title>
        <authorList>
            <person name="Tassone E.E."/>
        </authorList>
    </citation>
    <scope>NUCLEOTIDE SEQUENCE</scope>
</reference>
<name>A0A1B6KVS1_9HEMI</name>
<feature type="signal peptide" evidence="1">
    <location>
        <begin position="1"/>
        <end position="24"/>
    </location>
</feature>
<feature type="non-terminal residue" evidence="2">
    <location>
        <position position="100"/>
    </location>
</feature>
<dbReference type="EMBL" id="GEBQ01024405">
    <property type="protein sequence ID" value="JAT15572.1"/>
    <property type="molecule type" value="Transcribed_RNA"/>
</dbReference>
<keyword evidence="1" id="KW-0732">Signal</keyword>
<feature type="non-terminal residue" evidence="2">
    <location>
        <position position="1"/>
    </location>
</feature>
<feature type="chain" id="PRO_5008586959" evidence="1">
    <location>
        <begin position="25"/>
        <end position="100"/>
    </location>
</feature>
<gene>
    <name evidence="2" type="ORF">g.51444</name>
</gene>
<dbReference type="AlphaFoldDB" id="A0A1B6KVS1"/>
<sequence>RNVCFTVVHKVAVIVLIVLLKVVMENNEDNVIGKKRKGNKDLWKRNVLKKAKVRGNEFVDARGNIVPRKTTGTACSCKRKNCFDIVTEEEQEEILRHFCD</sequence>
<proteinExistence type="predicted"/>
<organism evidence="2">
    <name type="scientific">Graphocephala atropunctata</name>
    <dbReference type="NCBI Taxonomy" id="36148"/>
    <lineage>
        <taxon>Eukaryota</taxon>
        <taxon>Metazoa</taxon>
        <taxon>Ecdysozoa</taxon>
        <taxon>Arthropoda</taxon>
        <taxon>Hexapoda</taxon>
        <taxon>Insecta</taxon>
        <taxon>Pterygota</taxon>
        <taxon>Neoptera</taxon>
        <taxon>Paraneoptera</taxon>
        <taxon>Hemiptera</taxon>
        <taxon>Auchenorrhyncha</taxon>
        <taxon>Membracoidea</taxon>
        <taxon>Cicadellidae</taxon>
        <taxon>Cicadellinae</taxon>
        <taxon>Cicadellini</taxon>
        <taxon>Graphocephala</taxon>
    </lineage>
</organism>
<accession>A0A1B6KVS1</accession>
<protein>
    <submittedName>
        <fullName evidence="2">Uncharacterized protein</fullName>
    </submittedName>
</protein>
<evidence type="ECO:0000313" key="2">
    <source>
        <dbReference type="EMBL" id="JAT15572.1"/>
    </source>
</evidence>
<evidence type="ECO:0000256" key="1">
    <source>
        <dbReference type="SAM" id="SignalP"/>
    </source>
</evidence>